<dbReference type="PANTHER" id="PTHR45951">
    <property type="entry name" value="PROTEIN DISPATCHED-RELATED"/>
    <property type="match status" value="1"/>
</dbReference>
<keyword evidence="3 6" id="KW-1133">Transmembrane helix</keyword>
<evidence type="ECO:0000256" key="4">
    <source>
        <dbReference type="ARBA" id="ARBA00023136"/>
    </source>
</evidence>
<accession>A0A183CYE4</accession>
<feature type="transmembrane region" description="Helical" evidence="6">
    <location>
        <begin position="63"/>
        <end position="84"/>
    </location>
</feature>
<organism evidence="10">
    <name type="scientific">Gongylonema pulchrum</name>
    <dbReference type="NCBI Taxonomy" id="637853"/>
    <lineage>
        <taxon>Eukaryota</taxon>
        <taxon>Metazoa</taxon>
        <taxon>Ecdysozoa</taxon>
        <taxon>Nematoda</taxon>
        <taxon>Chromadorea</taxon>
        <taxon>Rhabditida</taxon>
        <taxon>Spirurina</taxon>
        <taxon>Spiruromorpha</taxon>
        <taxon>Spiruroidea</taxon>
        <taxon>Gongylonematidae</taxon>
        <taxon>Gongylonema</taxon>
    </lineage>
</organism>
<dbReference type="AlphaFoldDB" id="A0A183CYE4"/>
<evidence type="ECO:0000313" key="9">
    <source>
        <dbReference type="Proteomes" id="UP000271098"/>
    </source>
</evidence>
<feature type="chain" id="PRO_5043138468" evidence="7">
    <location>
        <begin position="23"/>
        <end position="309"/>
    </location>
</feature>
<evidence type="ECO:0000256" key="1">
    <source>
        <dbReference type="ARBA" id="ARBA00004141"/>
    </source>
</evidence>
<evidence type="ECO:0000256" key="3">
    <source>
        <dbReference type="ARBA" id="ARBA00022989"/>
    </source>
</evidence>
<gene>
    <name evidence="8" type="ORF">GPUH_LOCUS1485</name>
</gene>
<dbReference type="OrthoDB" id="5852218at2759"/>
<evidence type="ECO:0000256" key="7">
    <source>
        <dbReference type="SAM" id="SignalP"/>
    </source>
</evidence>
<keyword evidence="7" id="KW-0732">Signal</keyword>
<reference evidence="10" key="1">
    <citation type="submission" date="2016-06" db="UniProtKB">
        <authorList>
            <consortium name="WormBaseParasite"/>
        </authorList>
    </citation>
    <scope>IDENTIFICATION</scope>
</reference>
<reference evidence="8 9" key="2">
    <citation type="submission" date="2018-11" db="EMBL/GenBank/DDBJ databases">
        <authorList>
            <consortium name="Pathogen Informatics"/>
        </authorList>
    </citation>
    <scope>NUCLEOTIDE SEQUENCE [LARGE SCALE GENOMIC DNA]</scope>
</reference>
<keyword evidence="2 6" id="KW-0812">Transmembrane</keyword>
<dbReference type="EMBL" id="UYRT01001805">
    <property type="protein sequence ID" value="VDK30180.1"/>
    <property type="molecule type" value="Genomic_DNA"/>
</dbReference>
<keyword evidence="9" id="KW-1185">Reference proteome</keyword>
<evidence type="ECO:0000313" key="8">
    <source>
        <dbReference type="EMBL" id="VDK30180.1"/>
    </source>
</evidence>
<dbReference type="InterPro" id="IPR052081">
    <property type="entry name" value="Dispatched_Hh_regulator"/>
</dbReference>
<protein>
    <submittedName>
        <fullName evidence="10">SSD domain-containing protein</fullName>
    </submittedName>
</protein>
<evidence type="ECO:0000256" key="5">
    <source>
        <dbReference type="ARBA" id="ARBA00023180"/>
    </source>
</evidence>
<comment type="subcellular location">
    <subcellularLocation>
        <location evidence="1">Membrane</location>
        <topology evidence="1">Multi-pass membrane protein</topology>
    </subcellularLocation>
</comment>
<dbReference type="GO" id="GO:0007224">
    <property type="term" value="P:smoothened signaling pathway"/>
    <property type="evidence" value="ECO:0007669"/>
    <property type="project" value="TreeGrafter"/>
</dbReference>
<name>A0A183CYE4_9BILA</name>
<evidence type="ECO:0000313" key="10">
    <source>
        <dbReference type="WBParaSite" id="GPUH_0000148801-mRNA-1"/>
    </source>
</evidence>
<evidence type="ECO:0000256" key="6">
    <source>
        <dbReference type="SAM" id="Phobius"/>
    </source>
</evidence>
<dbReference type="GO" id="GO:0016020">
    <property type="term" value="C:membrane"/>
    <property type="evidence" value="ECO:0007669"/>
    <property type="project" value="UniProtKB-SubCell"/>
</dbReference>
<feature type="signal peptide" evidence="7">
    <location>
        <begin position="1"/>
        <end position="22"/>
    </location>
</feature>
<proteinExistence type="predicted"/>
<sequence length="309" mass="35106">MMLINYILVITILPAAIVVTDGRSKSKPSISRLNSLWLSHFWRRVSSTSERIFEKLVPRIVHFARIPLIFLLLAAFASSVYAIVKQPGIRLPEKNSMQVQFLRTSHPYEWFDENAATLFDFSNGQRLKMSVVAIWGIRPTTTASALIPNDTGLLDVDGKFTDVLASNLMEFQTLLKRLSYQSSPGVKPNLWLDKFIKWTQLNTTSRGCKLLSERRNETFTNRQPSGDMLTRCFLLYGQTESLPVFNELSATNSDGPIFDKNGILLAYYLVAQSKYNFSTVFNEMKPFFDFLAEARRMVQSSAISGKAFL</sequence>
<keyword evidence="4 6" id="KW-0472">Membrane</keyword>
<keyword evidence="5" id="KW-0325">Glycoprotein</keyword>
<dbReference type="GO" id="GO:0022857">
    <property type="term" value="F:transmembrane transporter activity"/>
    <property type="evidence" value="ECO:0007669"/>
    <property type="project" value="TreeGrafter"/>
</dbReference>
<dbReference type="PANTHER" id="PTHR45951:SF3">
    <property type="entry name" value="PROTEIN DISPATCHED"/>
    <property type="match status" value="1"/>
</dbReference>
<dbReference type="WBParaSite" id="GPUH_0000148801-mRNA-1">
    <property type="protein sequence ID" value="GPUH_0000148801-mRNA-1"/>
    <property type="gene ID" value="GPUH_0000148801"/>
</dbReference>
<dbReference type="Proteomes" id="UP000271098">
    <property type="component" value="Unassembled WGS sequence"/>
</dbReference>
<evidence type="ECO:0000256" key="2">
    <source>
        <dbReference type="ARBA" id="ARBA00022692"/>
    </source>
</evidence>